<accession>A0A0M0K7N0</accession>
<evidence type="ECO:0000256" key="3">
    <source>
        <dbReference type="ARBA" id="ARBA00004906"/>
    </source>
</evidence>
<evidence type="ECO:0000256" key="14">
    <source>
        <dbReference type="ARBA" id="ARBA00023136"/>
    </source>
</evidence>
<feature type="transmembrane region" description="Helical" evidence="17">
    <location>
        <begin position="139"/>
        <end position="158"/>
    </location>
</feature>
<keyword evidence="11" id="KW-0256">Endoplasmic reticulum</keyword>
<dbReference type="GO" id="GO:0061630">
    <property type="term" value="F:ubiquitin protein ligase activity"/>
    <property type="evidence" value="ECO:0007669"/>
    <property type="project" value="UniProtKB-EC"/>
</dbReference>
<dbReference type="SMART" id="SM00184">
    <property type="entry name" value="RING"/>
    <property type="match status" value="1"/>
</dbReference>
<feature type="transmembrane region" description="Helical" evidence="17">
    <location>
        <begin position="221"/>
        <end position="240"/>
    </location>
</feature>
<dbReference type="EC" id="2.3.2.27" evidence="5"/>
<feature type="transmembrane region" description="Helical" evidence="17">
    <location>
        <begin position="170"/>
        <end position="190"/>
    </location>
</feature>
<name>A0A0M0K7N0_9EUKA</name>
<evidence type="ECO:0000256" key="17">
    <source>
        <dbReference type="SAM" id="Phobius"/>
    </source>
</evidence>
<organism evidence="19 20">
    <name type="scientific">Chrysochromulina tobinii</name>
    <dbReference type="NCBI Taxonomy" id="1460289"/>
    <lineage>
        <taxon>Eukaryota</taxon>
        <taxon>Haptista</taxon>
        <taxon>Haptophyta</taxon>
        <taxon>Prymnesiophyceae</taxon>
        <taxon>Prymnesiales</taxon>
        <taxon>Chrysochromulinaceae</taxon>
        <taxon>Chrysochromulina</taxon>
    </lineage>
</organism>
<dbReference type="Pfam" id="PF13639">
    <property type="entry name" value="zf-RING_2"/>
    <property type="match status" value="1"/>
</dbReference>
<evidence type="ECO:0000256" key="5">
    <source>
        <dbReference type="ARBA" id="ARBA00012483"/>
    </source>
</evidence>
<evidence type="ECO:0000256" key="2">
    <source>
        <dbReference type="ARBA" id="ARBA00004477"/>
    </source>
</evidence>
<sequence>MQSFSAYATASTALLVMVCYHAHEQRRQFYPTVIHLTSSKVSLMVLGNEALVITFLFGKLCKRLFFGRLRDAEVESLYERSWYAITETCLAMTIFREELNFRFVALFTALLFLKIFHWLMQDRVSYMEQSPATSYATHARMLCLMALLFTLDCAFLHHAIGTSLQRGPSVLLLFAFEYLILASTVCSTFSKYALHVNDLRLGGRWDDKGVYLFYLELVTDLFHMLVYLAFFVLICTYYGLPLHIMRDLYLTIRSFRTRVADFIRYRRIAHNMHERFPDATEEELERTDRICIICREHIDSGKKLACGHIFHFHCLRSWLERQQTCPTCRAPIETPDERPTAAGAAAAAGRAANNAADAHPQAHPHAHPQDATAAANASAAAAAAATAAAPLRAVAEPFLGQPADPAVLLGTPPRGMGLPAIPQAFPSVNNPAGAAASVAAGAPLFGGMPPPAGMPFMGGVLGGVPFGGAHWPGADGGAGAGLGVGMMPGNVPSMGTPTAAMGAPPFAPFTVGGITTAPPNMPHMAMGGFGSPMGAGFGGGFGGGIGGLGMGILPGIPAGVLPPGILPPGLAPNLFASPFFLPAGLQAPPATSATAAYLQAQIAWLQQCLDAITPPVSGSAPTPVPSALRSPPAAIAPASPVFAVGSPPQVGGAAGSSVGGPCSASCACSTSDAVHSTPPRRSASSMSDAGAQSSFAAAPEASTPISPSRSGEREELRRRRLERLGSSAGSLPDASPPLD</sequence>
<keyword evidence="13 17" id="KW-1133">Transmembrane helix</keyword>
<evidence type="ECO:0000256" key="15">
    <source>
        <dbReference type="PROSITE-ProRule" id="PRU00175"/>
    </source>
</evidence>
<comment type="similarity">
    <text evidence="4">Belongs to the HRD1 family.</text>
</comment>
<dbReference type="PANTHER" id="PTHR22763">
    <property type="entry name" value="RING ZINC FINGER PROTEIN"/>
    <property type="match status" value="1"/>
</dbReference>
<dbReference type="Pfam" id="PF25563">
    <property type="entry name" value="TPR_SYVN1_N"/>
    <property type="match status" value="1"/>
</dbReference>
<evidence type="ECO:0000256" key="8">
    <source>
        <dbReference type="ARBA" id="ARBA00022723"/>
    </source>
</evidence>
<keyword evidence="8" id="KW-0479">Metal-binding</keyword>
<dbReference type="Gene3D" id="3.30.40.10">
    <property type="entry name" value="Zinc/RING finger domain, C3HC4 (zinc finger)"/>
    <property type="match status" value="1"/>
</dbReference>
<dbReference type="EMBL" id="JWZX01001239">
    <property type="protein sequence ID" value="KOO34398.1"/>
    <property type="molecule type" value="Genomic_DNA"/>
</dbReference>
<feature type="compositionally biased region" description="Low complexity" evidence="16">
    <location>
        <begin position="340"/>
        <end position="377"/>
    </location>
</feature>
<feature type="region of interest" description="Disordered" evidence="16">
    <location>
        <begin position="669"/>
        <end position="739"/>
    </location>
</feature>
<dbReference type="AlphaFoldDB" id="A0A0M0K7N0"/>
<evidence type="ECO:0000256" key="12">
    <source>
        <dbReference type="ARBA" id="ARBA00022833"/>
    </source>
</evidence>
<dbReference type="InterPro" id="IPR050731">
    <property type="entry name" value="HRD1_E3_ubiq-ligases"/>
</dbReference>
<keyword evidence="20" id="KW-1185">Reference proteome</keyword>
<dbReference type="GO" id="GO:0008270">
    <property type="term" value="F:zinc ion binding"/>
    <property type="evidence" value="ECO:0007669"/>
    <property type="project" value="UniProtKB-KW"/>
</dbReference>
<comment type="subcellular location">
    <subcellularLocation>
        <location evidence="2">Endoplasmic reticulum membrane</location>
        <topology evidence="2">Multi-pass membrane protein</topology>
    </subcellularLocation>
</comment>
<comment type="catalytic activity">
    <reaction evidence="1">
        <text>S-ubiquitinyl-[E2 ubiquitin-conjugating enzyme]-L-cysteine + [acceptor protein]-L-lysine = [E2 ubiquitin-conjugating enzyme]-L-cysteine + N(6)-ubiquitinyl-[acceptor protein]-L-lysine.</text>
        <dbReference type="EC" id="2.3.2.27"/>
    </reaction>
</comment>
<dbReference type="InterPro" id="IPR013083">
    <property type="entry name" value="Znf_RING/FYVE/PHD"/>
</dbReference>
<evidence type="ECO:0000259" key="18">
    <source>
        <dbReference type="PROSITE" id="PS50089"/>
    </source>
</evidence>
<keyword evidence="12" id="KW-0862">Zinc</keyword>
<keyword evidence="9 15" id="KW-0863">Zinc-finger</keyword>
<gene>
    <name evidence="19" type="ORF">Ctob_008289</name>
</gene>
<evidence type="ECO:0000256" key="6">
    <source>
        <dbReference type="ARBA" id="ARBA00022679"/>
    </source>
</evidence>
<dbReference type="PANTHER" id="PTHR22763:SF184">
    <property type="entry name" value="E3 UBIQUITIN-PROTEIN LIGASE SYNOVIOLIN"/>
    <property type="match status" value="1"/>
</dbReference>
<dbReference type="GO" id="GO:0036503">
    <property type="term" value="P:ERAD pathway"/>
    <property type="evidence" value="ECO:0007669"/>
    <property type="project" value="TreeGrafter"/>
</dbReference>
<keyword evidence="6" id="KW-0808">Transferase</keyword>
<dbReference type="SUPFAM" id="SSF57850">
    <property type="entry name" value="RING/U-box"/>
    <property type="match status" value="1"/>
</dbReference>
<keyword evidence="14 17" id="KW-0472">Membrane</keyword>
<proteinExistence type="inferred from homology"/>
<evidence type="ECO:0000313" key="20">
    <source>
        <dbReference type="Proteomes" id="UP000037460"/>
    </source>
</evidence>
<dbReference type="PROSITE" id="PS50089">
    <property type="entry name" value="ZF_RING_2"/>
    <property type="match status" value="1"/>
</dbReference>
<feature type="domain" description="RING-type" evidence="18">
    <location>
        <begin position="291"/>
        <end position="329"/>
    </location>
</feature>
<evidence type="ECO:0000256" key="13">
    <source>
        <dbReference type="ARBA" id="ARBA00022989"/>
    </source>
</evidence>
<evidence type="ECO:0000256" key="16">
    <source>
        <dbReference type="SAM" id="MobiDB-lite"/>
    </source>
</evidence>
<dbReference type="OrthoDB" id="7759664at2759"/>
<protein>
    <recommendedName>
        <fullName evidence="5">RING-type E3 ubiquitin transferase</fullName>
        <ecNumber evidence="5">2.3.2.27</ecNumber>
    </recommendedName>
</protein>
<feature type="transmembrane region" description="Helical" evidence="17">
    <location>
        <begin position="99"/>
        <end position="119"/>
    </location>
</feature>
<keyword evidence="10" id="KW-0833">Ubl conjugation pathway</keyword>
<dbReference type="InterPro" id="IPR057992">
    <property type="entry name" value="TPR_SYVN1_N"/>
</dbReference>
<feature type="compositionally biased region" description="Polar residues" evidence="16">
    <location>
        <begin position="682"/>
        <end position="695"/>
    </location>
</feature>
<evidence type="ECO:0000313" key="19">
    <source>
        <dbReference type="EMBL" id="KOO34398.1"/>
    </source>
</evidence>
<feature type="region of interest" description="Disordered" evidence="16">
    <location>
        <begin position="333"/>
        <end position="377"/>
    </location>
</feature>
<evidence type="ECO:0000256" key="10">
    <source>
        <dbReference type="ARBA" id="ARBA00022786"/>
    </source>
</evidence>
<dbReference type="Proteomes" id="UP000037460">
    <property type="component" value="Unassembled WGS sequence"/>
</dbReference>
<dbReference type="CDD" id="cd16479">
    <property type="entry name" value="RING-H2_synoviolin"/>
    <property type="match status" value="1"/>
</dbReference>
<reference evidence="20" key="1">
    <citation type="journal article" date="2015" name="PLoS Genet.">
        <title>Genome Sequence and Transcriptome Analyses of Chrysochromulina tobin: Metabolic Tools for Enhanced Algal Fitness in the Prominent Order Prymnesiales (Haptophyceae).</title>
        <authorList>
            <person name="Hovde B.T."/>
            <person name="Deodato C.R."/>
            <person name="Hunsperger H.M."/>
            <person name="Ryken S.A."/>
            <person name="Yost W."/>
            <person name="Jha R.K."/>
            <person name="Patterson J."/>
            <person name="Monnat R.J. Jr."/>
            <person name="Barlow S.B."/>
            <person name="Starkenburg S.R."/>
            <person name="Cattolico R.A."/>
        </authorList>
    </citation>
    <scope>NUCLEOTIDE SEQUENCE</scope>
    <source>
        <strain evidence="20">CCMP291</strain>
    </source>
</reference>
<dbReference type="GO" id="GO:0005789">
    <property type="term" value="C:endoplasmic reticulum membrane"/>
    <property type="evidence" value="ECO:0007669"/>
    <property type="project" value="UniProtKB-SubCell"/>
</dbReference>
<evidence type="ECO:0000256" key="9">
    <source>
        <dbReference type="ARBA" id="ARBA00022771"/>
    </source>
</evidence>
<keyword evidence="7 17" id="KW-0812">Transmembrane</keyword>
<evidence type="ECO:0000256" key="11">
    <source>
        <dbReference type="ARBA" id="ARBA00022824"/>
    </source>
</evidence>
<dbReference type="InterPro" id="IPR001841">
    <property type="entry name" value="Znf_RING"/>
</dbReference>
<dbReference type="GO" id="GO:0043161">
    <property type="term" value="P:proteasome-mediated ubiquitin-dependent protein catabolic process"/>
    <property type="evidence" value="ECO:0007669"/>
    <property type="project" value="TreeGrafter"/>
</dbReference>
<comment type="caution">
    <text evidence="19">The sequence shown here is derived from an EMBL/GenBank/DDBJ whole genome shotgun (WGS) entry which is preliminary data.</text>
</comment>
<evidence type="ECO:0000256" key="4">
    <source>
        <dbReference type="ARBA" id="ARBA00010089"/>
    </source>
</evidence>
<evidence type="ECO:0000256" key="7">
    <source>
        <dbReference type="ARBA" id="ARBA00022692"/>
    </source>
</evidence>
<comment type="pathway">
    <text evidence="3">Protein modification; protein ubiquitination.</text>
</comment>
<evidence type="ECO:0000256" key="1">
    <source>
        <dbReference type="ARBA" id="ARBA00000900"/>
    </source>
</evidence>
<dbReference type="InterPro" id="IPR058051">
    <property type="entry name" value="Znf_RING_synoviolin"/>
</dbReference>